<evidence type="ECO:0008006" key="9">
    <source>
        <dbReference type="Google" id="ProtNLM"/>
    </source>
</evidence>
<comment type="subcellular location">
    <subcellularLocation>
        <location evidence="1">Membrane</location>
        <topology evidence="1">Single-pass type II membrane protein</topology>
    </subcellularLocation>
</comment>
<evidence type="ECO:0000256" key="6">
    <source>
        <dbReference type="ARBA" id="ARBA00023180"/>
    </source>
</evidence>
<evidence type="ECO:0000256" key="5">
    <source>
        <dbReference type="ARBA" id="ARBA00023136"/>
    </source>
</evidence>
<dbReference type="Proteomes" id="UP000250043">
    <property type="component" value="Unassembled WGS sequence"/>
</dbReference>
<keyword evidence="4" id="KW-1133">Transmembrane helix</keyword>
<dbReference type="InterPro" id="IPR029044">
    <property type="entry name" value="Nucleotide-diphossugar_trans"/>
</dbReference>
<proteinExistence type="predicted"/>
<reference evidence="7 8" key="1">
    <citation type="submission" date="2016-07" db="EMBL/GenBank/DDBJ databases">
        <title>Draft genome of the white-rot fungus Obba rivulosa 3A-2.</title>
        <authorList>
            <consortium name="DOE Joint Genome Institute"/>
            <person name="Miettinen O."/>
            <person name="Riley R."/>
            <person name="Acob R."/>
            <person name="Barry K."/>
            <person name="Cullen D."/>
            <person name="De Vries R."/>
            <person name="Hainaut M."/>
            <person name="Hatakka A."/>
            <person name="Henrissat B."/>
            <person name="Hilden K."/>
            <person name="Kuo R."/>
            <person name="Labutti K."/>
            <person name="Lipzen A."/>
            <person name="Makela M.R."/>
            <person name="Sandor L."/>
            <person name="Spatafora J.W."/>
            <person name="Grigoriev I.V."/>
            <person name="Hibbett D.S."/>
        </authorList>
    </citation>
    <scope>NUCLEOTIDE SEQUENCE [LARGE SCALE GENOMIC DNA]</scope>
    <source>
        <strain evidence="7 8">3A-2</strain>
    </source>
</reference>
<evidence type="ECO:0000256" key="1">
    <source>
        <dbReference type="ARBA" id="ARBA00004606"/>
    </source>
</evidence>
<evidence type="ECO:0000256" key="4">
    <source>
        <dbReference type="ARBA" id="ARBA00022989"/>
    </source>
</evidence>
<dbReference type="InterPro" id="IPR051292">
    <property type="entry name" value="Xyl/GlcA_transferase"/>
</dbReference>
<dbReference type="OrthoDB" id="411524at2759"/>
<keyword evidence="6" id="KW-0325">Glycoprotein</keyword>
<keyword evidence="8" id="KW-1185">Reference proteome</keyword>
<sequence length="384" mass="42654">MWSEDSASEGAMLMKSILMYSSRPVEFHIICDHDAETYLRGRLALVERPAHPLLVRFYRLTWEQMTARIAREGAITTDHSAGIPGLMKLFIHEILPPSVARAIFVDTDALFISDAAALWDVFGTLSPAAALAVPTHPDQSAPEWHDANRICSCIMLLDLARLRAVRLMDSELYRRAAPPPGPGSDADDEPDLTDPAALAAAYLPSAPPPRRALAPRAFRAMFGPPAGATGHYAGVKLGDQGYWWALVDHYRALAAHLPYDWEVSSCLMDMYLTGLGADAAREAAEAGRMVHTEGTPHDGEAVVPRMLHFNCLDGPARFFEWDGWADPENSLTKRWWPAVQYHVGFKWLWLNRRRDMPAGNVTIETVEDVKFADELFAIERGVLV</sequence>
<keyword evidence="5" id="KW-0472">Membrane</keyword>
<protein>
    <recommendedName>
        <fullName evidence="9">Glycosyltransferase family 8 protein</fullName>
    </recommendedName>
</protein>
<dbReference type="GO" id="GO:0035269">
    <property type="term" value="P:protein O-linked glycosylation via mannose"/>
    <property type="evidence" value="ECO:0007669"/>
    <property type="project" value="TreeGrafter"/>
</dbReference>
<evidence type="ECO:0000256" key="3">
    <source>
        <dbReference type="ARBA" id="ARBA00022968"/>
    </source>
</evidence>
<evidence type="ECO:0000313" key="8">
    <source>
        <dbReference type="Proteomes" id="UP000250043"/>
    </source>
</evidence>
<keyword evidence="3" id="KW-0735">Signal-anchor</keyword>
<dbReference type="EMBL" id="KV722337">
    <property type="protein sequence ID" value="OCH95218.1"/>
    <property type="molecule type" value="Genomic_DNA"/>
</dbReference>
<dbReference type="SUPFAM" id="SSF53448">
    <property type="entry name" value="Nucleotide-diphospho-sugar transferases"/>
    <property type="match status" value="1"/>
</dbReference>
<name>A0A8E2DSY1_9APHY</name>
<organism evidence="7 8">
    <name type="scientific">Obba rivulosa</name>
    <dbReference type="NCBI Taxonomy" id="1052685"/>
    <lineage>
        <taxon>Eukaryota</taxon>
        <taxon>Fungi</taxon>
        <taxon>Dikarya</taxon>
        <taxon>Basidiomycota</taxon>
        <taxon>Agaricomycotina</taxon>
        <taxon>Agaricomycetes</taxon>
        <taxon>Polyporales</taxon>
        <taxon>Gelatoporiaceae</taxon>
        <taxon>Obba</taxon>
    </lineage>
</organism>
<dbReference type="GO" id="GO:0042285">
    <property type="term" value="F:xylosyltransferase activity"/>
    <property type="evidence" value="ECO:0007669"/>
    <property type="project" value="TreeGrafter"/>
</dbReference>
<dbReference type="PANTHER" id="PTHR12270">
    <property type="entry name" value="GLYCOSYLTRANSFERASE-RELATED"/>
    <property type="match status" value="1"/>
</dbReference>
<evidence type="ECO:0000256" key="2">
    <source>
        <dbReference type="ARBA" id="ARBA00022692"/>
    </source>
</evidence>
<dbReference type="AlphaFoldDB" id="A0A8E2DSY1"/>
<dbReference type="GO" id="GO:0015020">
    <property type="term" value="F:glucuronosyltransferase activity"/>
    <property type="evidence" value="ECO:0007669"/>
    <property type="project" value="TreeGrafter"/>
</dbReference>
<evidence type="ECO:0000313" key="7">
    <source>
        <dbReference type="EMBL" id="OCH95218.1"/>
    </source>
</evidence>
<dbReference type="Gene3D" id="3.90.550.10">
    <property type="entry name" value="Spore Coat Polysaccharide Biosynthesis Protein SpsA, Chain A"/>
    <property type="match status" value="1"/>
</dbReference>
<gene>
    <name evidence="7" type="ORF">OBBRIDRAFT_720832</name>
</gene>
<accession>A0A8E2DSY1</accession>
<dbReference type="GO" id="GO:0016020">
    <property type="term" value="C:membrane"/>
    <property type="evidence" value="ECO:0007669"/>
    <property type="project" value="UniProtKB-SubCell"/>
</dbReference>
<dbReference type="PANTHER" id="PTHR12270:SF25">
    <property type="entry name" value="GLYCOSYLTRANSFERASE-LIKE PROTEIN LARGE"/>
    <property type="match status" value="1"/>
</dbReference>
<keyword evidence="2" id="KW-0812">Transmembrane</keyword>